<gene>
    <name evidence="2" type="ORF">Aco04nite_48020</name>
</gene>
<sequence length="63" mass="6362">MDTGRGGGYAVRVLGTLALAAGFLVAAMNAVADTASADAYFFAGLFVISGLGLRLEAAIRSRP</sequence>
<keyword evidence="1" id="KW-1133">Transmembrane helix</keyword>
<evidence type="ECO:0000256" key="1">
    <source>
        <dbReference type="SAM" id="Phobius"/>
    </source>
</evidence>
<protein>
    <submittedName>
        <fullName evidence="2">Uncharacterized protein</fullName>
    </submittedName>
</protein>
<comment type="caution">
    <text evidence="2">The sequence shown here is derived from an EMBL/GenBank/DDBJ whole genome shotgun (WGS) entry which is preliminary data.</text>
</comment>
<keyword evidence="3" id="KW-1185">Reference proteome</keyword>
<organism evidence="2 3">
    <name type="scientific">Winogradskya consettensis</name>
    <dbReference type="NCBI Taxonomy" id="113560"/>
    <lineage>
        <taxon>Bacteria</taxon>
        <taxon>Bacillati</taxon>
        <taxon>Actinomycetota</taxon>
        <taxon>Actinomycetes</taxon>
        <taxon>Micromonosporales</taxon>
        <taxon>Micromonosporaceae</taxon>
        <taxon>Winogradskya</taxon>
    </lineage>
</organism>
<evidence type="ECO:0000313" key="2">
    <source>
        <dbReference type="EMBL" id="GIM75975.1"/>
    </source>
</evidence>
<dbReference type="RefSeq" id="WP_212999485.1">
    <property type="nucleotide sequence ID" value="NZ_BAAATW010000016.1"/>
</dbReference>
<dbReference type="AlphaFoldDB" id="A0A919SNA1"/>
<name>A0A919SNA1_9ACTN</name>
<accession>A0A919SNA1</accession>
<keyword evidence="1" id="KW-0472">Membrane</keyword>
<proteinExistence type="predicted"/>
<feature type="transmembrane region" description="Helical" evidence="1">
    <location>
        <begin position="9"/>
        <end position="27"/>
    </location>
</feature>
<dbReference type="EMBL" id="BOQP01000026">
    <property type="protein sequence ID" value="GIM75975.1"/>
    <property type="molecule type" value="Genomic_DNA"/>
</dbReference>
<feature type="transmembrane region" description="Helical" evidence="1">
    <location>
        <begin position="39"/>
        <end position="57"/>
    </location>
</feature>
<evidence type="ECO:0000313" key="3">
    <source>
        <dbReference type="Proteomes" id="UP000680865"/>
    </source>
</evidence>
<dbReference type="Proteomes" id="UP000680865">
    <property type="component" value="Unassembled WGS sequence"/>
</dbReference>
<reference evidence="2" key="1">
    <citation type="submission" date="2021-03" db="EMBL/GenBank/DDBJ databases">
        <title>Whole genome shotgun sequence of Actinoplanes consettensis NBRC 14913.</title>
        <authorList>
            <person name="Komaki H."/>
            <person name="Tamura T."/>
        </authorList>
    </citation>
    <scope>NUCLEOTIDE SEQUENCE</scope>
    <source>
        <strain evidence="2">NBRC 14913</strain>
    </source>
</reference>
<keyword evidence="1" id="KW-0812">Transmembrane</keyword>